<dbReference type="PANTHER" id="PTHR43470:SF3">
    <property type="entry name" value="PHOSPHATE TRANSPORT SYSTEM PERMEASE PROTEIN PSTA-RELATED"/>
    <property type="match status" value="1"/>
</dbReference>
<feature type="domain" description="ABC transmembrane type-1" evidence="9">
    <location>
        <begin position="67"/>
        <end position="273"/>
    </location>
</feature>
<dbReference type="InterPro" id="IPR005672">
    <property type="entry name" value="Phosphate_PstA"/>
</dbReference>
<feature type="transmembrane region" description="Helical" evidence="8">
    <location>
        <begin position="65"/>
        <end position="92"/>
    </location>
</feature>
<dbReference type="GO" id="GO:0035435">
    <property type="term" value="P:phosphate ion transmembrane transport"/>
    <property type="evidence" value="ECO:0007669"/>
    <property type="project" value="InterPro"/>
</dbReference>
<dbReference type="InterPro" id="IPR035906">
    <property type="entry name" value="MetI-like_sf"/>
</dbReference>
<accession>A0AA35CLV4</accession>
<keyword evidence="3" id="KW-0813">Transport</keyword>
<protein>
    <recommendedName>
        <fullName evidence="8">Phosphate transport system permease protein PstA</fullName>
    </recommendedName>
</protein>
<keyword evidence="11" id="KW-1185">Reference proteome</keyword>
<dbReference type="InterPro" id="IPR000515">
    <property type="entry name" value="MetI-like"/>
</dbReference>
<feature type="transmembrane region" description="Helical" evidence="8">
    <location>
        <begin position="186"/>
        <end position="207"/>
    </location>
</feature>
<evidence type="ECO:0000313" key="10">
    <source>
        <dbReference type="EMBL" id="BDG61592.1"/>
    </source>
</evidence>
<evidence type="ECO:0000256" key="4">
    <source>
        <dbReference type="ARBA" id="ARBA00022475"/>
    </source>
</evidence>
<name>A0AA35CLV4_9FIRM</name>
<reference evidence="10" key="1">
    <citation type="submission" date="2022-03" db="EMBL/GenBank/DDBJ databases">
        <title>Complete genome sequence of Caldinitratiruptor microaerophilus.</title>
        <authorList>
            <person name="Mukaiyama R."/>
            <person name="Nishiyama T."/>
            <person name="Ueda K."/>
        </authorList>
    </citation>
    <scope>NUCLEOTIDE SEQUENCE</scope>
    <source>
        <strain evidence="10">JCM 16183</strain>
    </source>
</reference>
<dbReference type="PROSITE" id="PS50928">
    <property type="entry name" value="ABC_TM1"/>
    <property type="match status" value="1"/>
</dbReference>
<evidence type="ECO:0000256" key="1">
    <source>
        <dbReference type="ARBA" id="ARBA00004651"/>
    </source>
</evidence>
<evidence type="ECO:0000256" key="8">
    <source>
        <dbReference type="RuleBase" id="RU363043"/>
    </source>
</evidence>
<dbReference type="Proteomes" id="UP001163687">
    <property type="component" value="Chromosome"/>
</dbReference>
<evidence type="ECO:0000256" key="7">
    <source>
        <dbReference type="ARBA" id="ARBA00023136"/>
    </source>
</evidence>
<comment type="subcellular location">
    <subcellularLocation>
        <location evidence="1 8">Cell membrane</location>
        <topology evidence="1 8">Multi-pass membrane protein</topology>
    </subcellularLocation>
</comment>
<dbReference type="GO" id="GO:0005315">
    <property type="term" value="F:phosphate transmembrane transporter activity"/>
    <property type="evidence" value="ECO:0007669"/>
    <property type="project" value="InterPro"/>
</dbReference>
<dbReference type="Pfam" id="PF00528">
    <property type="entry name" value="BPD_transp_1"/>
    <property type="match status" value="1"/>
</dbReference>
<evidence type="ECO:0000259" key="9">
    <source>
        <dbReference type="PROSITE" id="PS50928"/>
    </source>
</evidence>
<feature type="transmembrane region" description="Helical" evidence="8">
    <location>
        <begin position="104"/>
        <end position="130"/>
    </location>
</feature>
<keyword evidence="4 8" id="KW-1003">Cell membrane</keyword>
<dbReference type="RefSeq" id="WP_264842227.1">
    <property type="nucleotide sequence ID" value="NZ_AP025628.1"/>
</dbReference>
<dbReference type="NCBIfam" id="TIGR00974">
    <property type="entry name" value="3a0107s02c"/>
    <property type="match status" value="1"/>
</dbReference>
<dbReference type="EMBL" id="AP025628">
    <property type="protein sequence ID" value="BDG61592.1"/>
    <property type="molecule type" value="Genomic_DNA"/>
</dbReference>
<evidence type="ECO:0000256" key="5">
    <source>
        <dbReference type="ARBA" id="ARBA00022692"/>
    </source>
</evidence>
<feature type="transmembrane region" description="Helical" evidence="8">
    <location>
        <begin position="136"/>
        <end position="156"/>
    </location>
</feature>
<evidence type="ECO:0000256" key="3">
    <source>
        <dbReference type="ARBA" id="ARBA00022448"/>
    </source>
</evidence>
<evidence type="ECO:0000256" key="2">
    <source>
        <dbReference type="ARBA" id="ARBA00007069"/>
    </source>
</evidence>
<keyword evidence="5 8" id="KW-0812">Transmembrane</keyword>
<feature type="transmembrane region" description="Helical" evidence="8">
    <location>
        <begin position="255"/>
        <end position="277"/>
    </location>
</feature>
<keyword evidence="7 8" id="KW-0472">Membrane</keyword>
<dbReference type="SUPFAM" id="SSF161098">
    <property type="entry name" value="MetI-like"/>
    <property type="match status" value="1"/>
</dbReference>
<comment type="similarity">
    <text evidence="2 8">Belongs to the binding-protein-dependent transport system permease family. CysTW subfamily.</text>
</comment>
<sequence>MRPGLGGRRRAGRLGQTALALGLVLSALPALAILGLLVARGLPAVDLDFLVGAPADFLRRGGIGPALWGSVMLSGGAVAVAVPVGVGAAVYLVEYAPPGPVTRLLRAGVAAVGAVPAAVLGLFGMAAVVGGLGLDVSVLAGSLTLALLALPLVVAASEEALRAVPAEVREAAAALGATRWQVVRHAVLPAAAGTILTGAVLAFARVAGEVAPLLYTAAALWRPGPTLDPRERTMVLSYHVYAAATQVPGLPQDRLHAAALVLVILTAGLDLAATWLGRRQGRRGEGRRWSGARGR</sequence>
<evidence type="ECO:0000256" key="6">
    <source>
        <dbReference type="ARBA" id="ARBA00022989"/>
    </source>
</evidence>
<keyword evidence="6 8" id="KW-1133">Transmembrane helix</keyword>
<proteinExistence type="inferred from homology"/>
<dbReference type="KEGG" id="cmic:caldi_26820"/>
<dbReference type="GO" id="GO:0005886">
    <property type="term" value="C:plasma membrane"/>
    <property type="evidence" value="ECO:0007669"/>
    <property type="project" value="UniProtKB-SubCell"/>
</dbReference>
<dbReference type="PANTHER" id="PTHR43470">
    <property type="entry name" value="PHOSPHATE TRANSPORT SYSTEM PERMEASE PROTEIN PSTA-RELATED"/>
    <property type="match status" value="1"/>
</dbReference>
<organism evidence="10 11">
    <name type="scientific">Caldinitratiruptor microaerophilus</name>
    <dbReference type="NCBI Taxonomy" id="671077"/>
    <lineage>
        <taxon>Bacteria</taxon>
        <taxon>Bacillati</taxon>
        <taxon>Bacillota</taxon>
        <taxon>Clostridia</taxon>
        <taxon>Eubacteriales</taxon>
        <taxon>Symbiobacteriaceae</taxon>
        <taxon>Caldinitratiruptor</taxon>
    </lineage>
</organism>
<dbReference type="CDD" id="cd06261">
    <property type="entry name" value="TM_PBP2"/>
    <property type="match status" value="1"/>
</dbReference>
<dbReference type="Gene3D" id="1.10.3720.10">
    <property type="entry name" value="MetI-like"/>
    <property type="match status" value="1"/>
</dbReference>
<evidence type="ECO:0000313" key="11">
    <source>
        <dbReference type="Proteomes" id="UP001163687"/>
    </source>
</evidence>
<comment type="caution">
    <text evidence="8">Lacks conserved residue(s) required for the propagation of feature annotation.</text>
</comment>
<dbReference type="AlphaFoldDB" id="A0AA35CLV4"/>
<gene>
    <name evidence="10" type="ORF">caldi_26820</name>
</gene>